<dbReference type="EMBL" id="MU152589">
    <property type="protein sequence ID" value="KAF9440367.1"/>
    <property type="molecule type" value="Genomic_DNA"/>
</dbReference>
<sequence>MSMYSIPDLDPAIELWRGERDDVGLRVVWKEDNGWAWPKVTHSSNIVCSRGKSHFNGISRVDLSGDPNLGADLEKNLASWTSVAPFHPIVMLGKGRRSCAVIQFHVPSEGLWVLALPCVQPS</sequence>
<proteinExistence type="predicted"/>
<evidence type="ECO:0000313" key="2">
    <source>
        <dbReference type="Proteomes" id="UP000807342"/>
    </source>
</evidence>
<name>A0A9P5WZ28_9AGAR</name>
<comment type="caution">
    <text evidence="1">The sequence shown here is derived from an EMBL/GenBank/DDBJ whole genome shotgun (WGS) entry which is preliminary data.</text>
</comment>
<gene>
    <name evidence="1" type="ORF">P691DRAFT_126143</name>
</gene>
<dbReference type="AlphaFoldDB" id="A0A9P5WZ28"/>
<dbReference type="Proteomes" id="UP000807342">
    <property type="component" value="Unassembled WGS sequence"/>
</dbReference>
<protein>
    <submittedName>
        <fullName evidence="1">Uncharacterized protein</fullName>
    </submittedName>
</protein>
<reference evidence="1" key="1">
    <citation type="submission" date="2020-11" db="EMBL/GenBank/DDBJ databases">
        <authorList>
            <consortium name="DOE Joint Genome Institute"/>
            <person name="Ahrendt S."/>
            <person name="Riley R."/>
            <person name="Andreopoulos W."/>
            <person name="Labutti K."/>
            <person name="Pangilinan J."/>
            <person name="Ruiz-Duenas F.J."/>
            <person name="Barrasa J.M."/>
            <person name="Sanchez-Garcia M."/>
            <person name="Camarero S."/>
            <person name="Miyauchi S."/>
            <person name="Serrano A."/>
            <person name="Linde D."/>
            <person name="Babiker R."/>
            <person name="Drula E."/>
            <person name="Ayuso-Fernandez I."/>
            <person name="Pacheco R."/>
            <person name="Padilla G."/>
            <person name="Ferreira P."/>
            <person name="Barriuso J."/>
            <person name="Kellner H."/>
            <person name="Castanera R."/>
            <person name="Alfaro M."/>
            <person name="Ramirez L."/>
            <person name="Pisabarro A.G."/>
            <person name="Kuo A."/>
            <person name="Tritt A."/>
            <person name="Lipzen A."/>
            <person name="He G."/>
            <person name="Yan M."/>
            <person name="Ng V."/>
            <person name="Cullen D."/>
            <person name="Martin F."/>
            <person name="Rosso M.-N."/>
            <person name="Henrissat B."/>
            <person name="Hibbett D."/>
            <person name="Martinez A.T."/>
            <person name="Grigoriev I.V."/>
        </authorList>
    </citation>
    <scope>NUCLEOTIDE SEQUENCE</scope>
    <source>
        <strain evidence="1">MF-IS2</strain>
    </source>
</reference>
<keyword evidence="2" id="KW-1185">Reference proteome</keyword>
<evidence type="ECO:0000313" key="1">
    <source>
        <dbReference type="EMBL" id="KAF9440367.1"/>
    </source>
</evidence>
<organism evidence="1 2">
    <name type="scientific">Macrolepiota fuliginosa MF-IS2</name>
    <dbReference type="NCBI Taxonomy" id="1400762"/>
    <lineage>
        <taxon>Eukaryota</taxon>
        <taxon>Fungi</taxon>
        <taxon>Dikarya</taxon>
        <taxon>Basidiomycota</taxon>
        <taxon>Agaricomycotina</taxon>
        <taxon>Agaricomycetes</taxon>
        <taxon>Agaricomycetidae</taxon>
        <taxon>Agaricales</taxon>
        <taxon>Agaricineae</taxon>
        <taxon>Agaricaceae</taxon>
        <taxon>Macrolepiota</taxon>
    </lineage>
</organism>
<accession>A0A9P5WZ28</accession>